<gene>
    <name evidence="2" type="ORF">HNQ67_000663</name>
</gene>
<feature type="domain" description="Nucleoside phosphorylase" evidence="1">
    <location>
        <begin position="142"/>
        <end position="178"/>
    </location>
</feature>
<proteinExistence type="predicted"/>
<dbReference type="EMBL" id="JACHFZ010000001">
    <property type="protein sequence ID" value="MBB5291167.1"/>
    <property type="molecule type" value="Genomic_DNA"/>
</dbReference>
<dbReference type="Proteomes" id="UP000566663">
    <property type="component" value="Unassembled WGS sequence"/>
</dbReference>
<dbReference type="GO" id="GO:0009116">
    <property type="term" value="P:nucleoside metabolic process"/>
    <property type="evidence" value="ECO:0007669"/>
    <property type="project" value="InterPro"/>
</dbReference>
<name>A0A7W8HYB7_9CAUL</name>
<evidence type="ECO:0000259" key="1">
    <source>
        <dbReference type="Pfam" id="PF01048"/>
    </source>
</evidence>
<accession>A0A7W8HYB7</accession>
<keyword evidence="2" id="KW-0378">Hydrolase</keyword>
<dbReference type="InterPro" id="IPR035994">
    <property type="entry name" value="Nucleoside_phosphorylase_sf"/>
</dbReference>
<dbReference type="GO" id="GO:0008782">
    <property type="term" value="F:adenosylhomocysteine nucleosidase activity"/>
    <property type="evidence" value="ECO:0007669"/>
    <property type="project" value="UniProtKB-EC"/>
</dbReference>
<organism evidence="2 3">
    <name type="scientific">Brevundimonas basaltis</name>
    <dbReference type="NCBI Taxonomy" id="472166"/>
    <lineage>
        <taxon>Bacteria</taxon>
        <taxon>Pseudomonadati</taxon>
        <taxon>Pseudomonadota</taxon>
        <taxon>Alphaproteobacteria</taxon>
        <taxon>Caulobacterales</taxon>
        <taxon>Caulobacteraceae</taxon>
        <taxon>Brevundimonas</taxon>
    </lineage>
</organism>
<keyword evidence="3" id="KW-1185">Reference proteome</keyword>
<dbReference type="InterPro" id="IPR010050">
    <property type="entry name" value="MTA_SAH_nuc_hyp"/>
</dbReference>
<dbReference type="AlphaFoldDB" id="A0A7W8HYB7"/>
<comment type="caution">
    <text evidence="2">The sequence shown here is derived from an EMBL/GenBank/DDBJ whole genome shotgun (WGS) entry which is preliminary data.</text>
</comment>
<dbReference type="NCBIfam" id="TIGR01705">
    <property type="entry name" value="MTA_SAH-nuc-hyp"/>
    <property type="match status" value="1"/>
</dbReference>
<dbReference type="RefSeq" id="WP_183252287.1">
    <property type="nucleotide sequence ID" value="NZ_BAAAFF010000004.1"/>
</dbReference>
<dbReference type="EC" id="3.2.2.9" evidence="2"/>
<sequence>MSRDWALSRFGPKTVLCAMAAEAEYGPALRARIRPLMTGVGPVEAAAAIGHALAELKAAGDLPDLVISLGSAGSRTLDHARVYRVSHVAYRDMDASVLGFPKGETPFLPGSAVLPLADGPAALPTARLATGASVVSGAGYDALDTDMVDMETYAVVRAAARFGVPVLGLRGVSDGRADLSALSHWTDALAEIDLRLAEALDLLHDHFAPAATEPA</sequence>
<keyword evidence="2" id="KW-0326">Glycosidase</keyword>
<evidence type="ECO:0000313" key="2">
    <source>
        <dbReference type="EMBL" id="MBB5291167.1"/>
    </source>
</evidence>
<protein>
    <submittedName>
        <fullName evidence="2">Adenosylhomocysteine nucleosidase</fullName>
        <ecNumber evidence="2">3.2.2.9</ecNumber>
    </submittedName>
</protein>
<dbReference type="SUPFAM" id="SSF53167">
    <property type="entry name" value="Purine and uridine phosphorylases"/>
    <property type="match status" value="1"/>
</dbReference>
<dbReference type="InterPro" id="IPR000845">
    <property type="entry name" value="Nucleoside_phosphorylase_d"/>
</dbReference>
<reference evidence="2 3" key="1">
    <citation type="submission" date="2020-08" db="EMBL/GenBank/DDBJ databases">
        <title>Genomic Encyclopedia of Type Strains, Phase IV (KMG-IV): sequencing the most valuable type-strain genomes for metagenomic binning, comparative biology and taxonomic classification.</title>
        <authorList>
            <person name="Goeker M."/>
        </authorList>
    </citation>
    <scope>NUCLEOTIDE SEQUENCE [LARGE SCALE GENOMIC DNA]</scope>
    <source>
        <strain evidence="2 3">DSM 25335</strain>
    </source>
</reference>
<dbReference type="Pfam" id="PF01048">
    <property type="entry name" value="PNP_UDP_1"/>
    <property type="match status" value="1"/>
</dbReference>
<evidence type="ECO:0000313" key="3">
    <source>
        <dbReference type="Proteomes" id="UP000566663"/>
    </source>
</evidence>
<dbReference type="Gene3D" id="3.40.50.1580">
    <property type="entry name" value="Nucleoside phosphorylase domain"/>
    <property type="match status" value="1"/>
</dbReference>